<sequence length="114" mass="12403">MAKKKKVKRKPAAQEQVSFEEALAELETIVGELEGGELGLTEALERYEAGIAHLKQCHAQLQQASRKIELLSGFDAAGNPVVRPLDDEEDESLEAKKGARSRRRSGVDGGATLF</sequence>
<evidence type="ECO:0000313" key="8">
    <source>
        <dbReference type="EMBL" id="MCO6043518.1"/>
    </source>
</evidence>
<organism evidence="8 9">
    <name type="scientific">Aeoliella straminimaris</name>
    <dbReference type="NCBI Taxonomy" id="2954799"/>
    <lineage>
        <taxon>Bacteria</taxon>
        <taxon>Pseudomonadati</taxon>
        <taxon>Planctomycetota</taxon>
        <taxon>Planctomycetia</taxon>
        <taxon>Pirellulales</taxon>
        <taxon>Lacipirellulaceae</taxon>
        <taxon>Aeoliella</taxon>
    </lineage>
</organism>
<dbReference type="GO" id="GO:0008855">
    <property type="term" value="F:exodeoxyribonuclease VII activity"/>
    <property type="evidence" value="ECO:0007669"/>
    <property type="project" value="UniProtKB-UniRule"/>
</dbReference>
<evidence type="ECO:0000256" key="7">
    <source>
        <dbReference type="SAM" id="MobiDB-lite"/>
    </source>
</evidence>
<name>A0A9X2F897_9BACT</name>
<proteinExistence type="inferred from homology"/>
<comment type="subcellular location">
    <subcellularLocation>
        <location evidence="6">Cytoplasm</location>
    </subcellularLocation>
</comment>
<dbReference type="RefSeq" id="WP_252851623.1">
    <property type="nucleotide sequence ID" value="NZ_JAMXLR010000024.1"/>
</dbReference>
<keyword evidence="9" id="KW-1185">Reference proteome</keyword>
<comment type="catalytic activity">
    <reaction evidence="6">
        <text>Exonucleolytic cleavage in either 5'- to 3'- or 3'- to 5'-direction to yield nucleoside 5'-phosphates.</text>
        <dbReference type="EC" id="3.1.11.6"/>
    </reaction>
</comment>
<dbReference type="Proteomes" id="UP001155241">
    <property type="component" value="Unassembled WGS sequence"/>
</dbReference>
<dbReference type="EMBL" id="JAMXLR010000024">
    <property type="protein sequence ID" value="MCO6043518.1"/>
    <property type="molecule type" value="Genomic_DNA"/>
</dbReference>
<keyword evidence="4 6" id="KW-0378">Hydrolase</keyword>
<dbReference type="GO" id="GO:0006308">
    <property type="term" value="P:DNA catabolic process"/>
    <property type="evidence" value="ECO:0007669"/>
    <property type="project" value="UniProtKB-UniRule"/>
</dbReference>
<comment type="function">
    <text evidence="6">Bidirectionally degrades single-stranded DNA into large acid-insoluble oligonucleotides, which are then degraded further into small acid-soluble oligonucleotides.</text>
</comment>
<dbReference type="PANTHER" id="PTHR34137">
    <property type="entry name" value="EXODEOXYRIBONUCLEASE 7 SMALL SUBUNIT"/>
    <property type="match status" value="1"/>
</dbReference>
<evidence type="ECO:0000256" key="5">
    <source>
        <dbReference type="ARBA" id="ARBA00022839"/>
    </source>
</evidence>
<evidence type="ECO:0000256" key="4">
    <source>
        <dbReference type="ARBA" id="ARBA00022801"/>
    </source>
</evidence>
<evidence type="ECO:0000313" key="9">
    <source>
        <dbReference type="Proteomes" id="UP001155241"/>
    </source>
</evidence>
<dbReference type="NCBIfam" id="TIGR01280">
    <property type="entry name" value="xseB"/>
    <property type="match status" value="1"/>
</dbReference>
<keyword evidence="5 6" id="KW-0269">Exonuclease</keyword>
<keyword evidence="2 6" id="KW-0963">Cytoplasm</keyword>
<evidence type="ECO:0000256" key="1">
    <source>
        <dbReference type="ARBA" id="ARBA00009998"/>
    </source>
</evidence>
<comment type="subunit">
    <text evidence="6">Heterooligomer composed of large and small subunits.</text>
</comment>
<dbReference type="Pfam" id="PF02609">
    <property type="entry name" value="Exonuc_VII_S"/>
    <property type="match status" value="1"/>
</dbReference>
<dbReference type="GO" id="GO:0009318">
    <property type="term" value="C:exodeoxyribonuclease VII complex"/>
    <property type="evidence" value="ECO:0007669"/>
    <property type="project" value="UniProtKB-UniRule"/>
</dbReference>
<evidence type="ECO:0000256" key="6">
    <source>
        <dbReference type="HAMAP-Rule" id="MF_00337"/>
    </source>
</evidence>
<comment type="similarity">
    <text evidence="1 6">Belongs to the XseB family.</text>
</comment>
<protein>
    <recommendedName>
        <fullName evidence="6">Exodeoxyribonuclease 7 small subunit</fullName>
        <ecNumber evidence="6">3.1.11.6</ecNumber>
    </recommendedName>
    <alternativeName>
        <fullName evidence="6">Exodeoxyribonuclease VII small subunit</fullName>
        <shortName evidence="6">Exonuclease VII small subunit</shortName>
    </alternativeName>
</protein>
<keyword evidence="3 6" id="KW-0540">Nuclease</keyword>
<dbReference type="Gene3D" id="1.10.287.1040">
    <property type="entry name" value="Exonuclease VII, small subunit"/>
    <property type="match status" value="1"/>
</dbReference>
<comment type="caution">
    <text evidence="8">The sequence shown here is derived from an EMBL/GenBank/DDBJ whole genome shotgun (WGS) entry which is preliminary data.</text>
</comment>
<accession>A0A9X2F897</accession>
<dbReference type="SUPFAM" id="SSF116842">
    <property type="entry name" value="XseB-like"/>
    <property type="match status" value="1"/>
</dbReference>
<feature type="region of interest" description="Disordered" evidence="7">
    <location>
        <begin position="79"/>
        <end position="114"/>
    </location>
</feature>
<dbReference type="PANTHER" id="PTHR34137:SF1">
    <property type="entry name" value="EXODEOXYRIBONUCLEASE 7 SMALL SUBUNIT"/>
    <property type="match status" value="1"/>
</dbReference>
<dbReference type="HAMAP" id="MF_00337">
    <property type="entry name" value="Exonuc_7_S"/>
    <property type="match status" value="1"/>
</dbReference>
<dbReference type="InterPro" id="IPR003761">
    <property type="entry name" value="Exonuc_VII_S"/>
</dbReference>
<dbReference type="EC" id="3.1.11.6" evidence="6"/>
<dbReference type="AlphaFoldDB" id="A0A9X2F897"/>
<reference evidence="8" key="1">
    <citation type="submission" date="2022-06" db="EMBL/GenBank/DDBJ databases">
        <title>Aeoliella straminimaris, a novel planctomycete from sediments.</title>
        <authorList>
            <person name="Vitorino I.R."/>
            <person name="Lage O.M."/>
        </authorList>
    </citation>
    <scope>NUCLEOTIDE SEQUENCE</scope>
    <source>
        <strain evidence="8">ICT_H6.2</strain>
    </source>
</reference>
<dbReference type="InterPro" id="IPR037004">
    <property type="entry name" value="Exonuc_VII_ssu_sf"/>
</dbReference>
<evidence type="ECO:0000256" key="2">
    <source>
        <dbReference type="ARBA" id="ARBA00022490"/>
    </source>
</evidence>
<evidence type="ECO:0000256" key="3">
    <source>
        <dbReference type="ARBA" id="ARBA00022722"/>
    </source>
</evidence>
<gene>
    <name evidence="6 8" type="primary">xseB</name>
    <name evidence="8" type="ORF">NG895_06325</name>
</gene>
<dbReference type="GO" id="GO:0005829">
    <property type="term" value="C:cytosol"/>
    <property type="evidence" value="ECO:0007669"/>
    <property type="project" value="TreeGrafter"/>
</dbReference>